<organism evidence="8 9">
    <name type="scientific">Clavelina lepadiformis</name>
    <name type="common">Light-bulb sea squirt</name>
    <name type="synonym">Ascidia lepadiformis</name>
    <dbReference type="NCBI Taxonomy" id="159417"/>
    <lineage>
        <taxon>Eukaryota</taxon>
        <taxon>Metazoa</taxon>
        <taxon>Chordata</taxon>
        <taxon>Tunicata</taxon>
        <taxon>Ascidiacea</taxon>
        <taxon>Aplousobranchia</taxon>
        <taxon>Clavelinidae</taxon>
        <taxon>Clavelina</taxon>
    </lineage>
</organism>
<dbReference type="EMBL" id="CAWYQH010000068">
    <property type="protein sequence ID" value="CAK8680322.1"/>
    <property type="molecule type" value="Genomic_DNA"/>
</dbReference>
<keyword evidence="3 5" id="KW-0949">S-adenosyl-L-methionine</keyword>
<reference evidence="8 9" key="1">
    <citation type="submission" date="2024-02" db="EMBL/GenBank/DDBJ databases">
        <authorList>
            <person name="Daric V."/>
            <person name="Darras S."/>
        </authorList>
    </citation>
    <scope>NUCLEOTIDE SEQUENCE [LARGE SCALE GENOMIC DNA]</scope>
</reference>
<dbReference type="PANTHER" id="PTHR22807:SF4">
    <property type="entry name" value="28S RRNA (CYTOSINE-C(5))-METHYLTRANSFERASE"/>
    <property type="match status" value="1"/>
</dbReference>
<name>A0ABP0FL01_CLALP</name>
<dbReference type="PRINTS" id="PR02008">
    <property type="entry name" value="RCMTFAMILY"/>
</dbReference>
<evidence type="ECO:0000313" key="8">
    <source>
        <dbReference type="EMBL" id="CAK8680322.1"/>
    </source>
</evidence>
<dbReference type="PROSITE" id="PS51686">
    <property type="entry name" value="SAM_MT_RSMB_NOP"/>
    <property type="match status" value="1"/>
</dbReference>
<sequence length="456" mass="51455">MALYRVGEVVLSKALKQKGSVKNLVFASKYRNVKELYALVCETLKYSEVLDEIFVSSKFFKHCKGLSKPLAKLLVYDFLFGKGIQCSGKYKRAVMANKSSLQSTLARIKMKKKIITNAELITDPIANVKIPKYLRVNTLKTTLKSVTNCLKSEGYNLFEGNWKKMGIKEFKIDEHIDNLLVFNDKVNFHKHDLYLNGHLIFQDKASCIPAQVLNPQSNQTVIDACAAPGNKTSHLSSLMNNTGTIYAFDLDLKRIRTMKTLLDRAGVANCEVTQSNFLHVKKDDLKYKDVRYILVDPSCSGSGMVQRLSHLTDNAESSSDKRLSSLSKFQLQVLNHALSFPQVERVAYSTCSIHDIENEDVVKQALANNSKFKLVKCLPTWTRRGHALKGFTDEAEMCVRCQPELDGTNGFFIALFERTQSSVICPAEHVQAKLIRPRKRKPRKSNGKTDSNKIKV</sequence>
<gene>
    <name evidence="8" type="ORF">CVLEPA_LOCUS10586</name>
</gene>
<dbReference type="SUPFAM" id="SSF53335">
    <property type="entry name" value="S-adenosyl-L-methionine-dependent methyltransferases"/>
    <property type="match status" value="1"/>
</dbReference>
<feature type="active site" description="Nucleophile" evidence="5">
    <location>
        <position position="351"/>
    </location>
</feature>
<evidence type="ECO:0000256" key="1">
    <source>
        <dbReference type="ARBA" id="ARBA00022603"/>
    </source>
</evidence>
<dbReference type="InterPro" id="IPR023267">
    <property type="entry name" value="RCMT"/>
</dbReference>
<proteinExistence type="inferred from homology"/>
<evidence type="ECO:0000313" key="9">
    <source>
        <dbReference type="Proteomes" id="UP001642483"/>
    </source>
</evidence>
<dbReference type="PANTHER" id="PTHR22807">
    <property type="entry name" value="NOP2 YEAST -RELATED NOL1/NOP2/FMU SUN DOMAIN-CONTAINING"/>
    <property type="match status" value="1"/>
</dbReference>
<dbReference type="InterPro" id="IPR029063">
    <property type="entry name" value="SAM-dependent_MTases_sf"/>
</dbReference>
<protein>
    <recommendedName>
        <fullName evidence="7">SAM-dependent MTase RsmB/NOP-type domain-containing protein</fullName>
    </recommendedName>
</protein>
<dbReference type="Pfam" id="PF01189">
    <property type="entry name" value="Methyltr_RsmB-F"/>
    <property type="match status" value="1"/>
</dbReference>
<accession>A0ABP0FL01</accession>
<feature type="domain" description="SAM-dependent MTase RsmB/NOP-type" evidence="7">
    <location>
        <begin position="122"/>
        <end position="419"/>
    </location>
</feature>
<dbReference type="Proteomes" id="UP001642483">
    <property type="component" value="Unassembled WGS sequence"/>
</dbReference>
<evidence type="ECO:0000256" key="2">
    <source>
        <dbReference type="ARBA" id="ARBA00022679"/>
    </source>
</evidence>
<evidence type="ECO:0000259" key="7">
    <source>
        <dbReference type="PROSITE" id="PS51686"/>
    </source>
</evidence>
<comment type="caution">
    <text evidence="5">Lacks conserved residue(s) required for the propagation of feature annotation.</text>
</comment>
<dbReference type="InterPro" id="IPR001678">
    <property type="entry name" value="MeTrfase_RsmB-F_NOP2_dom"/>
</dbReference>
<feature type="binding site" evidence="5">
    <location>
        <position position="249"/>
    </location>
    <ligand>
        <name>S-adenosyl-L-methionine</name>
        <dbReference type="ChEBI" id="CHEBI:59789"/>
    </ligand>
</feature>
<feature type="binding site" evidence="5">
    <location>
        <begin position="225"/>
        <end position="231"/>
    </location>
    <ligand>
        <name>S-adenosyl-L-methionine</name>
        <dbReference type="ChEBI" id="CHEBI:59789"/>
    </ligand>
</feature>
<keyword evidence="1 5" id="KW-0489">Methyltransferase</keyword>
<evidence type="ECO:0000256" key="3">
    <source>
        <dbReference type="ARBA" id="ARBA00022691"/>
    </source>
</evidence>
<dbReference type="Gene3D" id="3.40.50.150">
    <property type="entry name" value="Vaccinia Virus protein VP39"/>
    <property type="match status" value="1"/>
</dbReference>
<dbReference type="Pfam" id="PF21148">
    <property type="entry name" value="NSUN5_fdxn-like"/>
    <property type="match status" value="1"/>
</dbReference>
<dbReference type="Gene3D" id="3.30.70.1170">
    <property type="entry name" value="Sun protein, domain 3"/>
    <property type="match status" value="1"/>
</dbReference>
<keyword evidence="4 5" id="KW-0694">RNA-binding</keyword>
<evidence type="ECO:0000256" key="5">
    <source>
        <dbReference type="PROSITE-ProRule" id="PRU01023"/>
    </source>
</evidence>
<dbReference type="InterPro" id="IPR049560">
    <property type="entry name" value="MeTrfase_RsmB-F_NOP2_cat"/>
</dbReference>
<comment type="caution">
    <text evidence="8">The sequence shown here is derived from an EMBL/GenBank/DDBJ whole genome shotgun (WGS) entry which is preliminary data.</text>
</comment>
<dbReference type="Pfam" id="PF21153">
    <property type="entry name" value="NSUN5_N"/>
    <property type="match status" value="1"/>
</dbReference>
<evidence type="ECO:0000256" key="4">
    <source>
        <dbReference type="ARBA" id="ARBA00022884"/>
    </source>
</evidence>
<dbReference type="InterPro" id="IPR048889">
    <property type="entry name" value="NSUN5_RCM1_N"/>
</dbReference>
<feature type="region of interest" description="Disordered" evidence="6">
    <location>
        <begin position="437"/>
        <end position="456"/>
    </location>
</feature>
<comment type="similarity">
    <text evidence="5">Belongs to the class I-like SAM-binding methyltransferase superfamily. RsmB/NOP family.</text>
</comment>
<keyword evidence="2 5" id="KW-0808">Transferase</keyword>
<evidence type="ECO:0000256" key="6">
    <source>
        <dbReference type="SAM" id="MobiDB-lite"/>
    </source>
</evidence>
<feature type="binding site" evidence="5">
    <location>
        <position position="296"/>
    </location>
    <ligand>
        <name>S-adenosyl-L-methionine</name>
        <dbReference type="ChEBI" id="CHEBI:59789"/>
    </ligand>
</feature>
<keyword evidence="9" id="KW-1185">Reference proteome</keyword>
<dbReference type="InterPro" id="IPR049561">
    <property type="entry name" value="NSUN5_7_fdxn-like"/>
</dbReference>
<feature type="compositionally biased region" description="Basic residues" evidence="6">
    <location>
        <begin position="437"/>
        <end position="446"/>
    </location>
</feature>